<feature type="transmembrane region" description="Helical" evidence="1">
    <location>
        <begin position="133"/>
        <end position="157"/>
    </location>
</feature>
<dbReference type="Proteomes" id="UP001174936">
    <property type="component" value="Unassembled WGS sequence"/>
</dbReference>
<proteinExistence type="predicted"/>
<feature type="transmembrane region" description="Helical" evidence="1">
    <location>
        <begin position="285"/>
        <end position="307"/>
    </location>
</feature>
<gene>
    <name evidence="2" type="ORF">B0T16DRAFT_407865</name>
</gene>
<evidence type="ECO:0000256" key="1">
    <source>
        <dbReference type="SAM" id="Phobius"/>
    </source>
</evidence>
<keyword evidence="3" id="KW-1185">Reference proteome</keyword>
<feature type="transmembrane region" description="Helical" evidence="1">
    <location>
        <begin position="329"/>
        <end position="348"/>
    </location>
</feature>
<evidence type="ECO:0008006" key="4">
    <source>
        <dbReference type="Google" id="ProtNLM"/>
    </source>
</evidence>
<evidence type="ECO:0000313" key="3">
    <source>
        <dbReference type="Proteomes" id="UP001174936"/>
    </source>
</evidence>
<accession>A0AA39YBW6</accession>
<keyword evidence="1" id="KW-0472">Membrane</keyword>
<keyword evidence="1" id="KW-1133">Transmembrane helix</keyword>
<name>A0AA39YBW6_9PEZI</name>
<reference evidence="2" key="1">
    <citation type="submission" date="2023-06" db="EMBL/GenBank/DDBJ databases">
        <title>Genome-scale phylogeny and comparative genomics of the fungal order Sordariales.</title>
        <authorList>
            <consortium name="Lawrence Berkeley National Laboratory"/>
            <person name="Hensen N."/>
            <person name="Bonometti L."/>
            <person name="Westerberg I."/>
            <person name="Brannstrom I.O."/>
            <person name="Guillou S."/>
            <person name="Cros-Aarteil S."/>
            <person name="Calhoun S."/>
            <person name="Haridas S."/>
            <person name="Kuo A."/>
            <person name="Mondo S."/>
            <person name="Pangilinan J."/>
            <person name="Riley R."/>
            <person name="Labutti K."/>
            <person name="Andreopoulos B."/>
            <person name="Lipzen A."/>
            <person name="Chen C."/>
            <person name="Yanf M."/>
            <person name="Daum C."/>
            <person name="Ng V."/>
            <person name="Clum A."/>
            <person name="Steindorff A."/>
            <person name="Ohm R."/>
            <person name="Martin F."/>
            <person name="Silar P."/>
            <person name="Natvig D."/>
            <person name="Lalanne C."/>
            <person name="Gautier V."/>
            <person name="Ament-Velasquez S.L."/>
            <person name="Kruys A."/>
            <person name="Hutchinson M.I."/>
            <person name="Powell A.J."/>
            <person name="Barry K."/>
            <person name="Miller A.N."/>
            <person name="Grigoriev I.V."/>
            <person name="Debuchy R."/>
            <person name="Gladieux P."/>
            <person name="Thoren M.H."/>
            <person name="Johannesson H."/>
        </authorList>
    </citation>
    <scope>NUCLEOTIDE SEQUENCE</scope>
    <source>
        <strain evidence="2">SMH2532-1</strain>
    </source>
</reference>
<organism evidence="2 3">
    <name type="scientific">Cercophora newfieldiana</name>
    <dbReference type="NCBI Taxonomy" id="92897"/>
    <lineage>
        <taxon>Eukaryota</taxon>
        <taxon>Fungi</taxon>
        <taxon>Dikarya</taxon>
        <taxon>Ascomycota</taxon>
        <taxon>Pezizomycotina</taxon>
        <taxon>Sordariomycetes</taxon>
        <taxon>Sordariomycetidae</taxon>
        <taxon>Sordariales</taxon>
        <taxon>Lasiosphaeriaceae</taxon>
        <taxon>Cercophora</taxon>
    </lineage>
</organism>
<feature type="transmembrane region" description="Helical" evidence="1">
    <location>
        <begin position="254"/>
        <end position="273"/>
    </location>
</feature>
<sequence length="378" mass="42501">MDDVKTNMNMSCPTDLGVRVFLELVYSDPKFNITEFVIACPQTCKALLGLGNPDISGIGVNIAYCIQIGASILFGPIAYLVLRCWPTRLDEMLWPLYQEVLDTLVKQNAAFTFPVGTAACIAFSWHSPTEFEVSFLLVIVLVQALCLLVVIVLCILVTTELEDSRGRTQGISWVWLLRLVFRDHNCVFCRFVGPVLIATNVCFLLPFAADSIVYTGRASEGVREELVLACNVLKELYGEVTKAREREDTIKFGLIWVSEAVYLAAIPLILAAERSSRFLLRIPKPLAEICSVMITVYFSAVVVWYFTNSQKLRQQAMAMMDGESTDNDWGFGQIVAVFLWVPLLLKLLECAIRIRRPEAAWEGERTPEDDFNLHPIPR</sequence>
<feature type="transmembrane region" description="Helical" evidence="1">
    <location>
        <begin position="58"/>
        <end position="82"/>
    </location>
</feature>
<dbReference type="AlphaFoldDB" id="A0AA39YBW6"/>
<evidence type="ECO:0000313" key="2">
    <source>
        <dbReference type="EMBL" id="KAK0648210.1"/>
    </source>
</evidence>
<keyword evidence="1" id="KW-0812">Transmembrane</keyword>
<feature type="transmembrane region" description="Helical" evidence="1">
    <location>
        <begin position="187"/>
        <end position="209"/>
    </location>
</feature>
<protein>
    <recommendedName>
        <fullName evidence="4">Transmembrane protein</fullName>
    </recommendedName>
</protein>
<feature type="transmembrane region" description="Helical" evidence="1">
    <location>
        <begin position="109"/>
        <end position="127"/>
    </location>
</feature>
<comment type="caution">
    <text evidence="2">The sequence shown here is derived from an EMBL/GenBank/DDBJ whole genome shotgun (WGS) entry which is preliminary data.</text>
</comment>
<dbReference type="EMBL" id="JAULSV010000003">
    <property type="protein sequence ID" value="KAK0648210.1"/>
    <property type="molecule type" value="Genomic_DNA"/>
</dbReference>